<dbReference type="RefSeq" id="WP_041882733.1">
    <property type="nucleotide sequence ID" value="NZ_CP157278.1"/>
</dbReference>
<gene>
    <name evidence="1" type="ORF">TH53_13555</name>
</gene>
<protein>
    <submittedName>
        <fullName evidence="1">Uncharacterized protein</fullName>
    </submittedName>
</protein>
<sequence>MAKQILNTIKNWFRTGLKPTQAQFWDTWDSFWHKDDTIPTSSIENLDKRFDQKADAEAFTAHLTDPYAHNIQNKVDKQEGKDLSSNDFSTPEKQKLAALKDYTADINRLQDLIEREDPILISGQQVYRINWTEEFQQKYGTVARSSAQVKVPETQVWKPVSDYRMVYNPDGSTESIEWDLDGLDTKIFIN</sequence>
<dbReference type="OrthoDB" id="6315383at2"/>
<accession>A0A0D0GQ69</accession>
<comment type="caution">
    <text evidence="1">The sequence shown here is derived from an EMBL/GenBank/DDBJ whole genome shotgun (WGS) entry which is preliminary data.</text>
</comment>
<dbReference type="EMBL" id="JXRA01000057">
    <property type="protein sequence ID" value="KIO76696.1"/>
    <property type="molecule type" value="Genomic_DNA"/>
</dbReference>
<evidence type="ECO:0000313" key="1">
    <source>
        <dbReference type="EMBL" id="KIO76696.1"/>
    </source>
</evidence>
<dbReference type="Proteomes" id="UP000032049">
    <property type="component" value="Unassembled WGS sequence"/>
</dbReference>
<organism evidence="1 2">
    <name type="scientific">Pedobacter lusitanus</name>
    <dbReference type="NCBI Taxonomy" id="1503925"/>
    <lineage>
        <taxon>Bacteria</taxon>
        <taxon>Pseudomonadati</taxon>
        <taxon>Bacteroidota</taxon>
        <taxon>Sphingobacteriia</taxon>
        <taxon>Sphingobacteriales</taxon>
        <taxon>Sphingobacteriaceae</taxon>
        <taxon>Pedobacter</taxon>
    </lineage>
</organism>
<dbReference type="STRING" id="1503925.TH53_13555"/>
<reference evidence="1 2" key="1">
    <citation type="submission" date="2015-01" db="EMBL/GenBank/DDBJ databases">
        <title>Draft genome sequence of Pedobacter sp. NL19 isolated from sludge of an effluent treatment pond in an abandoned uranium mine.</title>
        <authorList>
            <person name="Santos T."/>
            <person name="Caetano T."/>
            <person name="Covas C."/>
            <person name="Cruz A."/>
            <person name="Mendo S."/>
        </authorList>
    </citation>
    <scope>NUCLEOTIDE SEQUENCE [LARGE SCALE GENOMIC DNA]</scope>
    <source>
        <strain evidence="1 2">NL19</strain>
    </source>
</reference>
<keyword evidence="2" id="KW-1185">Reference proteome</keyword>
<name>A0A0D0GQ69_9SPHI</name>
<proteinExistence type="predicted"/>
<dbReference type="AlphaFoldDB" id="A0A0D0GQ69"/>
<evidence type="ECO:0000313" key="2">
    <source>
        <dbReference type="Proteomes" id="UP000032049"/>
    </source>
</evidence>